<dbReference type="AlphaFoldDB" id="A0A841FKF2"/>
<comment type="caution">
    <text evidence="1">The sequence shown here is derived from an EMBL/GenBank/DDBJ whole genome shotgun (WGS) entry which is preliminary data.</text>
</comment>
<dbReference type="InterPro" id="IPR012349">
    <property type="entry name" value="Split_barrel_FMN-bd"/>
</dbReference>
<dbReference type="Pfam" id="PF12900">
    <property type="entry name" value="Pyridox_ox_2"/>
    <property type="match status" value="1"/>
</dbReference>
<accession>A0A841FKF2</accession>
<dbReference type="Gene3D" id="2.30.110.10">
    <property type="entry name" value="Electron Transport, Fmn-binding Protein, Chain A"/>
    <property type="match status" value="1"/>
</dbReference>
<dbReference type="PANTHER" id="PTHR34071">
    <property type="entry name" value="5-NITROIMIDAZOLE ANTIBIOTICS RESISTANCE PROTEIN, NIMA-FAMILY-RELATED PROTEIN-RELATED"/>
    <property type="match status" value="1"/>
</dbReference>
<organism evidence="1 2">
    <name type="scientific">Phytomonospora endophytica</name>
    <dbReference type="NCBI Taxonomy" id="714109"/>
    <lineage>
        <taxon>Bacteria</taxon>
        <taxon>Bacillati</taxon>
        <taxon>Actinomycetota</taxon>
        <taxon>Actinomycetes</taxon>
        <taxon>Micromonosporales</taxon>
        <taxon>Micromonosporaceae</taxon>
        <taxon>Phytomonospora</taxon>
    </lineage>
</organism>
<dbReference type="InterPro" id="IPR024747">
    <property type="entry name" value="Pyridox_Oxase-rel"/>
</dbReference>
<dbReference type="Proteomes" id="UP000548476">
    <property type="component" value="Unassembled WGS sequence"/>
</dbReference>
<dbReference type="EMBL" id="JACHGT010000003">
    <property type="protein sequence ID" value="MBB6033637.1"/>
    <property type="molecule type" value="Genomic_DNA"/>
</dbReference>
<dbReference type="SUPFAM" id="SSF50475">
    <property type="entry name" value="FMN-binding split barrel"/>
    <property type="match status" value="1"/>
</dbReference>
<evidence type="ECO:0000313" key="2">
    <source>
        <dbReference type="Proteomes" id="UP000548476"/>
    </source>
</evidence>
<dbReference type="PANTHER" id="PTHR34071:SF2">
    <property type="entry name" value="FLAVIN-NUCLEOTIDE-BINDING PROTEIN"/>
    <property type="match status" value="1"/>
</dbReference>
<evidence type="ECO:0008006" key="3">
    <source>
        <dbReference type="Google" id="ProtNLM"/>
    </source>
</evidence>
<protein>
    <recommendedName>
        <fullName evidence="3">Pyridoxamine 5'-phosphate oxidase family protein</fullName>
    </recommendedName>
</protein>
<evidence type="ECO:0000313" key="1">
    <source>
        <dbReference type="EMBL" id="MBB6033637.1"/>
    </source>
</evidence>
<keyword evidence="2" id="KW-1185">Reference proteome</keyword>
<proteinExistence type="predicted"/>
<gene>
    <name evidence="1" type="ORF">HNR73_001487</name>
</gene>
<reference evidence="1 2" key="1">
    <citation type="submission" date="2020-08" db="EMBL/GenBank/DDBJ databases">
        <title>Genomic Encyclopedia of Type Strains, Phase IV (KMG-IV): sequencing the most valuable type-strain genomes for metagenomic binning, comparative biology and taxonomic classification.</title>
        <authorList>
            <person name="Goeker M."/>
        </authorList>
    </citation>
    <scope>NUCLEOTIDE SEQUENCE [LARGE SCALE GENOMIC DNA]</scope>
    <source>
        <strain evidence="1 2">YIM 65646</strain>
    </source>
</reference>
<sequence length="219" mass="23389">MTYPRTDRTTSLRAPEKLAYDVASVNAVLDEALVCHVGYIADDGLPRVLPTVHARIGDVLYVHGSTGSRAMLGARQDGVDVCVTVTLLDGLVYSRAWFHHSANFRCVIAHGKARLVADPDEKWAALERIVDTFGEGRAAASRPPSARELAQTAVLALPLSEVSVRVRAGGPKDEPEDMGLPYWAGHVPLVLTPGIAVEDENVTVAAPAHLARADANVQA</sequence>
<dbReference type="RefSeq" id="WP_184786526.1">
    <property type="nucleotide sequence ID" value="NZ_BONT01000014.1"/>
</dbReference>
<name>A0A841FKF2_9ACTN</name>